<evidence type="ECO:0000313" key="2">
    <source>
        <dbReference type="Proteomes" id="UP000265800"/>
    </source>
</evidence>
<accession>A0A399EJD2</accession>
<organism evidence="1 2">
    <name type="scientific">Meiothermus luteus</name>
    <dbReference type="NCBI Taxonomy" id="2026184"/>
    <lineage>
        <taxon>Bacteria</taxon>
        <taxon>Thermotogati</taxon>
        <taxon>Deinococcota</taxon>
        <taxon>Deinococci</taxon>
        <taxon>Thermales</taxon>
        <taxon>Thermaceae</taxon>
        <taxon>Meiothermus</taxon>
    </lineage>
</organism>
<dbReference type="AlphaFoldDB" id="A0A399EJD2"/>
<sequence>MKKQAVLILTSEKMPRGKARPTTPSEWSRLYQVADCYLDLSSWLEGNQRVLLGRLLRPEDAQALGSPARITLKKPDGSELQKEIAPNLPFQIALEEGCGLELTLEGTAYRVPLP</sequence>
<dbReference type="EMBL" id="QWKZ01000078">
    <property type="protein sequence ID" value="RIH83553.1"/>
    <property type="molecule type" value="Genomic_DNA"/>
</dbReference>
<proteinExistence type="predicted"/>
<protein>
    <submittedName>
        <fullName evidence="1">Uncharacterized protein</fullName>
    </submittedName>
</protein>
<dbReference type="RefSeq" id="WP_119360711.1">
    <property type="nucleotide sequence ID" value="NZ_QWKZ01000078.1"/>
</dbReference>
<reference evidence="1 2" key="1">
    <citation type="submission" date="2018-08" db="EMBL/GenBank/DDBJ databases">
        <title>Meiothermus luteus KCTC 52599 genome sequencing project.</title>
        <authorList>
            <person name="Da Costa M.S."/>
            <person name="Albuquerque L."/>
            <person name="Raposo P."/>
            <person name="Froufe H.J.C."/>
            <person name="Barroso C.S."/>
            <person name="Egas C."/>
        </authorList>
    </citation>
    <scope>NUCLEOTIDE SEQUENCE [LARGE SCALE GENOMIC DNA]</scope>
    <source>
        <strain evidence="1 2">KCTC 52599</strain>
    </source>
</reference>
<name>A0A399EJD2_9DEIN</name>
<evidence type="ECO:0000313" key="1">
    <source>
        <dbReference type="EMBL" id="RIH83553.1"/>
    </source>
</evidence>
<gene>
    <name evidence="1" type="ORF">Mlute_02166</name>
</gene>
<dbReference type="Proteomes" id="UP000265800">
    <property type="component" value="Unassembled WGS sequence"/>
</dbReference>
<comment type="caution">
    <text evidence="1">The sequence shown here is derived from an EMBL/GenBank/DDBJ whole genome shotgun (WGS) entry which is preliminary data.</text>
</comment>
<keyword evidence="2" id="KW-1185">Reference proteome</keyword>